<evidence type="ECO:0000259" key="8">
    <source>
        <dbReference type="PROSITE" id="PS50928"/>
    </source>
</evidence>
<keyword evidence="6 7" id="KW-0472">Membrane</keyword>
<evidence type="ECO:0000256" key="5">
    <source>
        <dbReference type="ARBA" id="ARBA00022989"/>
    </source>
</evidence>
<feature type="transmembrane region" description="Helical" evidence="7">
    <location>
        <begin position="29"/>
        <end position="52"/>
    </location>
</feature>
<evidence type="ECO:0000313" key="9">
    <source>
        <dbReference type="EMBL" id="SDI61131.1"/>
    </source>
</evidence>
<dbReference type="RefSeq" id="WP_207543604.1">
    <property type="nucleotide sequence ID" value="NZ_FNEJ01000007.1"/>
</dbReference>
<keyword evidence="10" id="KW-1185">Reference proteome</keyword>
<comment type="subcellular location">
    <subcellularLocation>
        <location evidence="1 7">Cell membrane</location>
        <topology evidence="1 7">Multi-pass membrane protein</topology>
    </subcellularLocation>
</comment>
<evidence type="ECO:0000256" key="3">
    <source>
        <dbReference type="ARBA" id="ARBA00022475"/>
    </source>
</evidence>
<organism evidence="9 10">
    <name type="scientific">Salipiger marinus</name>
    <dbReference type="NCBI Taxonomy" id="555512"/>
    <lineage>
        <taxon>Bacteria</taxon>
        <taxon>Pseudomonadati</taxon>
        <taxon>Pseudomonadota</taxon>
        <taxon>Alphaproteobacteria</taxon>
        <taxon>Rhodobacterales</taxon>
        <taxon>Roseobacteraceae</taxon>
        <taxon>Salipiger</taxon>
    </lineage>
</organism>
<dbReference type="PROSITE" id="PS50928">
    <property type="entry name" value="ABC_TM1"/>
    <property type="match status" value="1"/>
</dbReference>
<feature type="transmembrane region" description="Helical" evidence="7">
    <location>
        <begin position="178"/>
        <end position="202"/>
    </location>
</feature>
<gene>
    <name evidence="9" type="ORF">SAMN04487993_100791</name>
</gene>
<reference evidence="9 10" key="1">
    <citation type="submission" date="2016-10" db="EMBL/GenBank/DDBJ databases">
        <authorList>
            <person name="de Groot N.N."/>
        </authorList>
    </citation>
    <scope>NUCLEOTIDE SEQUENCE [LARGE SCALE GENOMIC DNA]</scope>
    <source>
        <strain evidence="9 10">DSM 26424</strain>
    </source>
</reference>
<feature type="transmembrane region" description="Helical" evidence="7">
    <location>
        <begin position="283"/>
        <end position="309"/>
    </location>
</feature>
<keyword evidence="3" id="KW-1003">Cell membrane</keyword>
<evidence type="ECO:0000256" key="4">
    <source>
        <dbReference type="ARBA" id="ARBA00022692"/>
    </source>
</evidence>
<dbReference type="GO" id="GO:0055085">
    <property type="term" value="P:transmembrane transport"/>
    <property type="evidence" value="ECO:0007669"/>
    <property type="project" value="InterPro"/>
</dbReference>
<feature type="transmembrane region" description="Helical" evidence="7">
    <location>
        <begin position="223"/>
        <end position="245"/>
    </location>
</feature>
<dbReference type="AlphaFoldDB" id="A0A1G8LZJ9"/>
<accession>A0A1G8LZJ9</accession>
<evidence type="ECO:0000256" key="2">
    <source>
        <dbReference type="ARBA" id="ARBA00022448"/>
    </source>
</evidence>
<dbReference type="Gene3D" id="1.10.3720.10">
    <property type="entry name" value="MetI-like"/>
    <property type="match status" value="1"/>
</dbReference>
<keyword evidence="4 7" id="KW-0812">Transmembrane</keyword>
<proteinExistence type="inferred from homology"/>
<sequence>MSADPVGVARSSVARADLSARPGPALPRWVWPWLLLLPTFVAIGAVAFWPILEGLRLSFTNTSLITRQSDFVGFDNYAGLLSDSRFWNAWGHTVWFTFASTVLETLIGLGMALVLYERFPCRGLVRAAMLVPWAMPTVVTSKMFGWLFDGQNGVVNWILLQLGLIDAKVNWYGDPDTALTTLIIADVWKTAPFMALLLLTGLQTIPKSLTEAARMDGARPWTVFWSIRLPLLMPTLLIAGLFRALDAFRVFDLVYVLTGGGPADSTETLSTLAYKELFSTLEFGYGSTVSTAMFLTEAVLAGILCLWLVRTIRRVT</sequence>
<dbReference type="InterPro" id="IPR000515">
    <property type="entry name" value="MetI-like"/>
</dbReference>
<keyword evidence="5 7" id="KW-1133">Transmembrane helix</keyword>
<evidence type="ECO:0000256" key="7">
    <source>
        <dbReference type="RuleBase" id="RU363032"/>
    </source>
</evidence>
<feature type="domain" description="ABC transmembrane type-1" evidence="8">
    <location>
        <begin position="90"/>
        <end position="304"/>
    </location>
</feature>
<dbReference type="STRING" id="555512.SAMN04487993_100791"/>
<keyword evidence="9" id="KW-0762">Sugar transport</keyword>
<dbReference type="PANTHER" id="PTHR43005:SF2">
    <property type="entry name" value="INTEGRAL MEMBRANE SUGAR TRANSPORT PROTEIN"/>
    <property type="match status" value="1"/>
</dbReference>
<evidence type="ECO:0000313" key="10">
    <source>
        <dbReference type="Proteomes" id="UP000199093"/>
    </source>
</evidence>
<dbReference type="SUPFAM" id="SSF161098">
    <property type="entry name" value="MetI-like"/>
    <property type="match status" value="1"/>
</dbReference>
<comment type="similarity">
    <text evidence="7">Belongs to the binding-protein-dependent transport system permease family.</text>
</comment>
<name>A0A1G8LZJ9_9RHOB</name>
<dbReference type="Pfam" id="PF00528">
    <property type="entry name" value="BPD_transp_1"/>
    <property type="match status" value="1"/>
</dbReference>
<dbReference type="GO" id="GO:0005886">
    <property type="term" value="C:plasma membrane"/>
    <property type="evidence" value="ECO:0007669"/>
    <property type="project" value="UniProtKB-SubCell"/>
</dbReference>
<dbReference type="PANTHER" id="PTHR43005">
    <property type="entry name" value="BLR7065 PROTEIN"/>
    <property type="match status" value="1"/>
</dbReference>
<dbReference type="CDD" id="cd06261">
    <property type="entry name" value="TM_PBP2"/>
    <property type="match status" value="1"/>
</dbReference>
<dbReference type="InterPro" id="IPR035906">
    <property type="entry name" value="MetI-like_sf"/>
</dbReference>
<feature type="transmembrane region" description="Helical" evidence="7">
    <location>
        <begin position="94"/>
        <end position="116"/>
    </location>
</feature>
<evidence type="ECO:0000256" key="6">
    <source>
        <dbReference type="ARBA" id="ARBA00023136"/>
    </source>
</evidence>
<dbReference type="EMBL" id="FNEJ01000007">
    <property type="protein sequence ID" value="SDI61131.1"/>
    <property type="molecule type" value="Genomic_DNA"/>
</dbReference>
<keyword evidence="2 7" id="KW-0813">Transport</keyword>
<protein>
    <submittedName>
        <fullName evidence="9">Multiple sugar transport system permease protein</fullName>
    </submittedName>
</protein>
<dbReference type="Proteomes" id="UP000199093">
    <property type="component" value="Unassembled WGS sequence"/>
</dbReference>
<evidence type="ECO:0000256" key="1">
    <source>
        <dbReference type="ARBA" id="ARBA00004651"/>
    </source>
</evidence>